<protein>
    <submittedName>
        <fullName evidence="2">Uncharacterized protein</fullName>
    </submittedName>
</protein>
<feature type="compositionally biased region" description="Basic and acidic residues" evidence="1">
    <location>
        <begin position="1"/>
        <end position="24"/>
    </location>
</feature>
<organism evidence="2 3">
    <name type="scientific">Mya arenaria</name>
    <name type="common">Soft-shell clam</name>
    <dbReference type="NCBI Taxonomy" id="6604"/>
    <lineage>
        <taxon>Eukaryota</taxon>
        <taxon>Metazoa</taxon>
        <taxon>Spiralia</taxon>
        <taxon>Lophotrochozoa</taxon>
        <taxon>Mollusca</taxon>
        <taxon>Bivalvia</taxon>
        <taxon>Autobranchia</taxon>
        <taxon>Heteroconchia</taxon>
        <taxon>Euheterodonta</taxon>
        <taxon>Imparidentia</taxon>
        <taxon>Neoheterodontei</taxon>
        <taxon>Myida</taxon>
        <taxon>Myoidea</taxon>
        <taxon>Myidae</taxon>
        <taxon>Mya</taxon>
    </lineage>
</organism>
<reference evidence="2" key="1">
    <citation type="submission" date="2022-11" db="EMBL/GenBank/DDBJ databases">
        <title>Centuries of genome instability and evolution in soft-shell clam transmissible cancer (bioRxiv).</title>
        <authorList>
            <person name="Hart S.F.M."/>
            <person name="Yonemitsu M.A."/>
            <person name="Giersch R.M."/>
            <person name="Beal B.F."/>
            <person name="Arriagada G."/>
            <person name="Davis B.W."/>
            <person name="Ostrander E.A."/>
            <person name="Goff S.P."/>
            <person name="Metzger M.J."/>
        </authorList>
    </citation>
    <scope>NUCLEOTIDE SEQUENCE</scope>
    <source>
        <strain evidence="2">MELC-2E11</strain>
        <tissue evidence="2">Siphon/mantle</tissue>
    </source>
</reference>
<keyword evidence="3" id="KW-1185">Reference proteome</keyword>
<feature type="region of interest" description="Disordered" evidence="1">
    <location>
        <begin position="1"/>
        <end position="29"/>
    </location>
</feature>
<proteinExistence type="predicted"/>
<feature type="region of interest" description="Disordered" evidence="1">
    <location>
        <begin position="107"/>
        <end position="129"/>
    </location>
</feature>
<evidence type="ECO:0000256" key="1">
    <source>
        <dbReference type="SAM" id="MobiDB-lite"/>
    </source>
</evidence>
<dbReference type="Proteomes" id="UP001164746">
    <property type="component" value="Chromosome 8"/>
</dbReference>
<sequence>MAEGMESRPPDNRHGDLGRMRDGMTEEEGKDFEEFHKSLGLVSSFTKQMVKLAIEQLRPEFDRMAIIAAERAVDSKMLKVKEIQDELNKKEKELQQLKMEKRLIHSRLEKEKQQNQKSQQAMGTLEQKDKDIRKLEGDIIALRSKLRKRSEEAKREREKAAFEEGKRLELESVLQNDIDKLKKELDKVKGQFGQLRSAKNVGDEETKKLRERERALIEEIEDLKSQQSPRKRKR</sequence>
<evidence type="ECO:0000313" key="2">
    <source>
        <dbReference type="EMBL" id="WAR12757.1"/>
    </source>
</evidence>
<gene>
    <name evidence="2" type="ORF">MAR_026937</name>
</gene>
<dbReference type="EMBL" id="CP111019">
    <property type="protein sequence ID" value="WAR12757.1"/>
    <property type="molecule type" value="Genomic_DNA"/>
</dbReference>
<evidence type="ECO:0000313" key="3">
    <source>
        <dbReference type="Proteomes" id="UP001164746"/>
    </source>
</evidence>
<name>A0ABY7ERY8_MYAAR</name>
<accession>A0ABY7ERY8</accession>